<dbReference type="Proteomes" id="UP000008221">
    <property type="component" value="Chromosome"/>
</dbReference>
<protein>
    <submittedName>
        <fullName evidence="2">Lipopolysaccharide biosynthesis</fullName>
    </submittedName>
</protein>
<evidence type="ECO:0000313" key="2">
    <source>
        <dbReference type="EMBL" id="ABK53700.1"/>
    </source>
</evidence>
<keyword evidence="1" id="KW-1133">Transmembrane helix</keyword>
<dbReference type="OrthoDB" id="86125at2"/>
<proteinExistence type="predicted"/>
<keyword evidence="1" id="KW-0812">Transmembrane</keyword>
<gene>
    <name evidence="2" type="ordered locus">Acel_1928</name>
</gene>
<dbReference type="AlphaFoldDB" id="A0LW90"/>
<evidence type="ECO:0000256" key="1">
    <source>
        <dbReference type="SAM" id="Phobius"/>
    </source>
</evidence>
<dbReference type="eggNOG" id="ENOG5030IUZ">
    <property type="taxonomic scope" value="Bacteria"/>
</dbReference>
<reference evidence="2 3" key="1">
    <citation type="journal article" date="2009" name="Genome Res.">
        <title>Complete genome of the cellulolytic thermophile Acidothermus cellulolyticus 11B provides insights into its ecophysiological and evolutionary adaptations.</title>
        <authorList>
            <person name="Barabote R.D."/>
            <person name="Xie G."/>
            <person name="Leu D.H."/>
            <person name="Normand P."/>
            <person name="Necsulea A."/>
            <person name="Daubin V."/>
            <person name="Medigue C."/>
            <person name="Adney W.S."/>
            <person name="Xu X.C."/>
            <person name="Lapidus A."/>
            <person name="Parales R.E."/>
            <person name="Detter C."/>
            <person name="Pujic P."/>
            <person name="Bruce D."/>
            <person name="Lavire C."/>
            <person name="Challacombe J.F."/>
            <person name="Brettin T.S."/>
            <person name="Berry A.M."/>
        </authorList>
    </citation>
    <scope>NUCLEOTIDE SEQUENCE [LARGE SCALE GENOMIC DNA]</scope>
    <source>
        <strain evidence="3">ATCC 43068 / DSM 8971 / 11B</strain>
    </source>
</reference>
<keyword evidence="3" id="KW-1185">Reference proteome</keyword>
<organism evidence="2 3">
    <name type="scientific">Acidothermus cellulolyticus (strain ATCC 43068 / DSM 8971 / 11B)</name>
    <dbReference type="NCBI Taxonomy" id="351607"/>
    <lineage>
        <taxon>Bacteria</taxon>
        <taxon>Bacillati</taxon>
        <taxon>Actinomycetota</taxon>
        <taxon>Actinomycetes</taxon>
        <taxon>Acidothermales</taxon>
        <taxon>Acidothermaceae</taxon>
        <taxon>Acidothermus</taxon>
    </lineage>
</organism>
<accession>A0LW90</accession>
<evidence type="ECO:0000313" key="3">
    <source>
        <dbReference type="Proteomes" id="UP000008221"/>
    </source>
</evidence>
<feature type="transmembrane region" description="Helical" evidence="1">
    <location>
        <begin position="181"/>
        <end position="199"/>
    </location>
</feature>
<keyword evidence="1" id="KW-0472">Membrane</keyword>
<name>A0LW90_ACIC1</name>
<dbReference type="KEGG" id="ace:Acel_1928"/>
<sequence>MSLGSVVAVMVRRWYLLLAVVVLAAVGAVGTYRLVSPPYRMTGQVLLLPTARSAAMVLGVGGDAANPYLALTPGLAQTGQVIAVATMDQQVAARLASQGFVGTYVLTEITAINAPVVAVTVTGPTPAAAAKDLRLVIAEFERQLQQAQQAAGAPSGTLIRATLLTQDTTAHPVNKSRLRDGIAVGAVIIVLGALFIAWLERRSRSARHRGEHAGEAEPTLPGFEGGVVSGEVSAGVSPRVG</sequence>
<dbReference type="STRING" id="351607.Acel_1928"/>
<dbReference type="RefSeq" id="WP_011720763.1">
    <property type="nucleotide sequence ID" value="NC_008578.1"/>
</dbReference>
<dbReference type="HOGENOM" id="CLU_1149895_0_0_11"/>
<dbReference type="EMBL" id="CP000481">
    <property type="protein sequence ID" value="ABK53700.1"/>
    <property type="molecule type" value="Genomic_DNA"/>
</dbReference>
<dbReference type="InParanoid" id="A0LW90"/>